<evidence type="ECO:0000256" key="3">
    <source>
        <dbReference type="ARBA" id="ARBA00022473"/>
    </source>
</evidence>
<keyword evidence="5 10" id="KW-0732">Signal</keyword>
<dbReference type="Gene3D" id="2.10.90.10">
    <property type="entry name" value="Cystine-knot cytokines"/>
    <property type="match status" value="1"/>
</dbReference>
<dbReference type="AlphaFoldDB" id="A0AAJ7X0V7"/>
<dbReference type="GO" id="GO:0051216">
    <property type="term" value="P:cartilage development"/>
    <property type="evidence" value="ECO:0007669"/>
    <property type="project" value="UniProtKB-UniRule"/>
</dbReference>
<dbReference type="Gene3D" id="1.10.287.520">
    <property type="entry name" value="Helix hairpin bin"/>
    <property type="match status" value="1"/>
</dbReference>
<feature type="disulfide bond" evidence="8">
    <location>
        <begin position="153"/>
        <end position="190"/>
    </location>
</feature>
<feature type="region of interest" description="Disordered" evidence="9">
    <location>
        <begin position="80"/>
        <end position="117"/>
    </location>
</feature>
<dbReference type="GO" id="GO:0030514">
    <property type="term" value="P:negative regulation of BMP signaling pathway"/>
    <property type="evidence" value="ECO:0007669"/>
    <property type="project" value="InterPro"/>
</dbReference>
<feature type="signal peptide" evidence="10">
    <location>
        <begin position="1"/>
        <end position="24"/>
    </location>
</feature>
<evidence type="ECO:0000256" key="6">
    <source>
        <dbReference type="ARBA" id="ARBA00023188"/>
    </source>
</evidence>
<evidence type="ECO:0000256" key="4">
    <source>
        <dbReference type="ARBA" id="ARBA00022525"/>
    </source>
</evidence>
<feature type="compositionally biased region" description="Low complexity" evidence="9">
    <location>
        <begin position="92"/>
        <end position="104"/>
    </location>
</feature>
<dbReference type="PANTHER" id="PTHR10494:SF4">
    <property type="entry name" value="NOGGIN"/>
    <property type="match status" value="1"/>
</dbReference>
<feature type="disulfide bond" evidence="8">
    <location>
        <begin position="205"/>
        <end position="214"/>
    </location>
</feature>
<comment type="similarity">
    <text evidence="2 7">Belongs to the noggin family.</text>
</comment>
<comment type="subunit">
    <text evidence="7">Homodimer.</text>
</comment>
<dbReference type="Pfam" id="PF05806">
    <property type="entry name" value="Noggin"/>
    <property type="match status" value="1"/>
</dbReference>
<dbReference type="FunFam" id="1.10.287.520:FF:000002">
    <property type="entry name" value="Noggin"/>
    <property type="match status" value="1"/>
</dbReference>
<dbReference type="GO" id="GO:0001649">
    <property type="term" value="P:osteoblast differentiation"/>
    <property type="evidence" value="ECO:0007669"/>
    <property type="project" value="TreeGrafter"/>
</dbReference>
<feature type="disulfide bond" evidence="8">
    <location>
        <begin position="182"/>
        <end position="229"/>
    </location>
</feature>
<evidence type="ECO:0000256" key="9">
    <source>
        <dbReference type="SAM" id="MobiDB-lite"/>
    </source>
</evidence>
<dbReference type="InterPro" id="IPR029034">
    <property type="entry name" value="Cystine-knot_cytokine"/>
</dbReference>
<gene>
    <name evidence="12" type="primary">LOC116946272</name>
</gene>
<keyword evidence="7" id="KW-0221">Differentiation</keyword>
<comment type="subcellular location">
    <subcellularLocation>
        <location evidence="1 7">Secreted</location>
    </subcellularLocation>
</comment>
<keyword evidence="6 7" id="KW-0891">Chondrogenesis</keyword>
<proteinExistence type="inferred from homology"/>
<evidence type="ECO:0000256" key="7">
    <source>
        <dbReference type="PIRNR" id="PIRNR008129"/>
    </source>
</evidence>
<keyword evidence="8" id="KW-1015">Disulfide bond</keyword>
<reference evidence="12" key="1">
    <citation type="submission" date="2025-08" db="UniProtKB">
        <authorList>
            <consortium name="RefSeq"/>
        </authorList>
    </citation>
    <scope>IDENTIFICATION</scope>
    <source>
        <tissue evidence="12">Sperm</tissue>
    </source>
</reference>
<dbReference type="Proteomes" id="UP001318040">
    <property type="component" value="Chromosome 26"/>
</dbReference>
<dbReference type="GO" id="GO:0009953">
    <property type="term" value="P:dorsal/ventral pattern formation"/>
    <property type="evidence" value="ECO:0007669"/>
    <property type="project" value="TreeGrafter"/>
</dbReference>
<organism evidence="11 12">
    <name type="scientific">Petromyzon marinus</name>
    <name type="common">Sea lamprey</name>
    <dbReference type="NCBI Taxonomy" id="7757"/>
    <lineage>
        <taxon>Eukaryota</taxon>
        <taxon>Metazoa</taxon>
        <taxon>Chordata</taxon>
        <taxon>Craniata</taxon>
        <taxon>Vertebrata</taxon>
        <taxon>Cyclostomata</taxon>
        <taxon>Hyperoartia</taxon>
        <taxon>Petromyzontiformes</taxon>
        <taxon>Petromyzontidae</taxon>
        <taxon>Petromyzon</taxon>
    </lineage>
</organism>
<evidence type="ECO:0000313" key="11">
    <source>
        <dbReference type="Proteomes" id="UP001318040"/>
    </source>
</evidence>
<evidence type="ECO:0000256" key="8">
    <source>
        <dbReference type="PIRSR" id="PIRSR008129-1"/>
    </source>
</evidence>
<feature type="chain" id="PRO_5042530195" description="Noggin" evidence="10">
    <location>
        <begin position="25"/>
        <end position="231"/>
    </location>
</feature>
<dbReference type="InterPro" id="IPR008717">
    <property type="entry name" value="Noggin"/>
</dbReference>
<evidence type="ECO:0000256" key="2">
    <source>
        <dbReference type="ARBA" id="ARBA00007480"/>
    </source>
</evidence>
<evidence type="ECO:0000256" key="1">
    <source>
        <dbReference type="ARBA" id="ARBA00004613"/>
    </source>
</evidence>
<keyword evidence="11" id="KW-1185">Reference proteome</keyword>
<keyword evidence="4 7" id="KW-0964">Secreted</keyword>
<dbReference type="RefSeq" id="XP_032817206.1">
    <property type="nucleotide sequence ID" value="XM_032961315.1"/>
</dbReference>
<feature type="disulfide bond" evidence="8">
    <location>
        <begin position="176"/>
        <end position="227"/>
    </location>
</feature>
<evidence type="ECO:0000256" key="10">
    <source>
        <dbReference type="SAM" id="SignalP"/>
    </source>
</evidence>
<dbReference type="GO" id="GO:0005615">
    <property type="term" value="C:extracellular space"/>
    <property type="evidence" value="ECO:0007669"/>
    <property type="project" value="TreeGrafter"/>
</dbReference>
<keyword evidence="3 7" id="KW-0217">Developmental protein</keyword>
<dbReference type="KEGG" id="pmrn:116946272"/>
<dbReference type="GO" id="GO:0045596">
    <property type="term" value="P:negative regulation of cell differentiation"/>
    <property type="evidence" value="ECO:0007669"/>
    <property type="project" value="InterPro"/>
</dbReference>
<name>A0AAJ7X0V7_PETMA</name>
<evidence type="ECO:0000256" key="5">
    <source>
        <dbReference type="ARBA" id="ARBA00022729"/>
    </source>
</evidence>
<evidence type="ECO:0000313" key="12">
    <source>
        <dbReference type="RefSeq" id="XP_032817206.1"/>
    </source>
</evidence>
<dbReference type="SUPFAM" id="SSF57501">
    <property type="entry name" value="Cystine-knot cytokines"/>
    <property type="match status" value="1"/>
</dbReference>
<sequence length="231" mass="26641">MEQSQCLFVACFFLFFMRNHQGLCQHYFHLRPVPSENLPVIDLVEDPDPELDPKAKDLDERALLKKLGSNFDHNFMSIATPESERQPGGESTTTTTTTTAAVTAADRKPKPTGPIPSDIKRLDLTETLYGQKLKLGKRARRKFLQWLWAHTACPVVYSWKELNVRFWPRYIKEGSCYSARSCSVPEGMVCKPVKFSNKTFLRWHCQGWGRQRFCTWIPIQYPVLTECKCSC</sequence>
<dbReference type="PANTHER" id="PTHR10494">
    <property type="entry name" value="BONE MORPHOGENETIC PROTEIN INHIBITOR, NOGGIN"/>
    <property type="match status" value="1"/>
</dbReference>
<protein>
    <recommendedName>
        <fullName evidence="7">Noggin</fullName>
    </recommendedName>
</protein>
<accession>A0AAJ7X0V7</accession>
<dbReference type="PIRSF" id="PIRSF008129">
    <property type="entry name" value="Noggin"/>
    <property type="match status" value="1"/>
</dbReference>